<sequence>MSSRKLWHRTSNTSFGPKSLKPFRRCISNHQSQRLSRTPPSLLGLRNSVCRMLNLPRHPMSCLQPHLRRRIPTRDLQLHFTVAQTLGGRQIIGTSVSPVVSLDTSPAPVAEIPLQSTPWAGQWRRRLGRHQVPSKLAAIRHVSSLPADTCLGSHRGIFSSESPLRATAHGLGLRYSYCDFLYLAVDLVRLHRERRLRPPQRSKERHKRGMSSSPAFGHLPTLSALTGRLRRQPALLLRSSRVHACPALIRQPVEITPTNLGNCIVRSHHQVGTLARSDVSENYGAAEDQLWRQQCERRGHGVPSQVFLAKPVPSEKRSRPHVFADSAIENQPPENTRPDNRRHLHGRLMPSSARPTSPDYRGSDRHPSWSNKDNFRYRINRTKLPARGGNPEQDAEVSSRCLAEATARRGTLKPGGRSDLGTHLSQLVTVMRPVESVPRSQSHEGGGWRNEWKLSTSSVQPHCAGRSTARSFSQRHFGIQSKISVGESDLLYWTSDIFGTEYSADSDLLSAGNEMATTSDKQARCAGAAADNRARHEAEKQEQRYDNI</sequence>
<protein>
    <submittedName>
        <fullName evidence="2">Uncharacterized protein</fullName>
    </submittedName>
</protein>
<gene>
    <name evidence="2" type="ORF">HPB51_025807</name>
</gene>
<dbReference type="Proteomes" id="UP000821866">
    <property type="component" value="Chromosome 8"/>
</dbReference>
<evidence type="ECO:0000313" key="2">
    <source>
        <dbReference type="EMBL" id="KAH8020286.1"/>
    </source>
</evidence>
<dbReference type="AlphaFoldDB" id="A0A9J6DEH4"/>
<dbReference type="EMBL" id="JABSTU010000010">
    <property type="protein sequence ID" value="KAH8020286.1"/>
    <property type="molecule type" value="Genomic_DNA"/>
</dbReference>
<reference evidence="2" key="2">
    <citation type="submission" date="2021-09" db="EMBL/GenBank/DDBJ databases">
        <authorList>
            <person name="Jia N."/>
            <person name="Wang J."/>
            <person name="Shi W."/>
            <person name="Du L."/>
            <person name="Sun Y."/>
            <person name="Zhan W."/>
            <person name="Jiang J."/>
            <person name="Wang Q."/>
            <person name="Zhang B."/>
            <person name="Ji P."/>
            <person name="Sakyi L.B."/>
            <person name="Cui X."/>
            <person name="Yuan T."/>
            <person name="Jiang B."/>
            <person name="Yang W."/>
            <person name="Lam T.T.-Y."/>
            <person name="Chang Q."/>
            <person name="Ding S."/>
            <person name="Wang X."/>
            <person name="Zhu J."/>
            <person name="Ruan X."/>
            <person name="Zhao L."/>
            <person name="Wei J."/>
            <person name="Que T."/>
            <person name="Du C."/>
            <person name="Cheng J."/>
            <person name="Dai P."/>
            <person name="Han X."/>
            <person name="Huang E."/>
            <person name="Gao Y."/>
            <person name="Liu J."/>
            <person name="Shao H."/>
            <person name="Ye R."/>
            <person name="Li L."/>
            <person name="Wei W."/>
            <person name="Wang X."/>
            <person name="Wang C."/>
            <person name="Huo Q."/>
            <person name="Li W."/>
            <person name="Guo W."/>
            <person name="Chen H."/>
            <person name="Chen S."/>
            <person name="Zhou L."/>
            <person name="Zhou L."/>
            <person name="Ni X."/>
            <person name="Tian J."/>
            <person name="Zhou Y."/>
            <person name="Sheng Y."/>
            <person name="Liu T."/>
            <person name="Pan Y."/>
            <person name="Xia L."/>
            <person name="Li J."/>
            <person name="Zhao F."/>
            <person name="Cao W."/>
        </authorList>
    </citation>
    <scope>NUCLEOTIDE SEQUENCE</scope>
    <source>
        <strain evidence="2">Rmic-2018</strain>
        <tissue evidence="2">Larvae</tissue>
    </source>
</reference>
<accession>A0A9J6DEH4</accession>
<feature type="region of interest" description="Disordered" evidence="1">
    <location>
        <begin position="517"/>
        <end position="548"/>
    </location>
</feature>
<evidence type="ECO:0000256" key="1">
    <source>
        <dbReference type="SAM" id="MobiDB-lite"/>
    </source>
</evidence>
<keyword evidence="3" id="KW-1185">Reference proteome</keyword>
<proteinExistence type="predicted"/>
<feature type="region of interest" description="Disordered" evidence="1">
    <location>
        <begin position="311"/>
        <end position="374"/>
    </location>
</feature>
<feature type="compositionally biased region" description="Basic and acidic residues" evidence="1">
    <location>
        <begin position="532"/>
        <end position="548"/>
    </location>
</feature>
<organism evidence="2 3">
    <name type="scientific">Rhipicephalus microplus</name>
    <name type="common">Cattle tick</name>
    <name type="synonym">Boophilus microplus</name>
    <dbReference type="NCBI Taxonomy" id="6941"/>
    <lineage>
        <taxon>Eukaryota</taxon>
        <taxon>Metazoa</taxon>
        <taxon>Ecdysozoa</taxon>
        <taxon>Arthropoda</taxon>
        <taxon>Chelicerata</taxon>
        <taxon>Arachnida</taxon>
        <taxon>Acari</taxon>
        <taxon>Parasitiformes</taxon>
        <taxon>Ixodida</taxon>
        <taxon>Ixodoidea</taxon>
        <taxon>Ixodidae</taxon>
        <taxon>Rhipicephalinae</taxon>
        <taxon>Rhipicephalus</taxon>
        <taxon>Boophilus</taxon>
    </lineage>
</organism>
<reference evidence="2" key="1">
    <citation type="journal article" date="2020" name="Cell">
        <title>Large-Scale Comparative Analyses of Tick Genomes Elucidate Their Genetic Diversity and Vector Capacities.</title>
        <authorList>
            <consortium name="Tick Genome and Microbiome Consortium (TIGMIC)"/>
            <person name="Jia N."/>
            <person name="Wang J."/>
            <person name="Shi W."/>
            <person name="Du L."/>
            <person name="Sun Y."/>
            <person name="Zhan W."/>
            <person name="Jiang J.F."/>
            <person name="Wang Q."/>
            <person name="Zhang B."/>
            <person name="Ji P."/>
            <person name="Bell-Sakyi L."/>
            <person name="Cui X.M."/>
            <person name="Yuan T.T."/>
            <person name="Jiang B.G."/>
            <person name="Yang W.F."/>
            <person name="Lam T.T."/>
            <person name="Chang Q.C."/>
            <person name="Ding S.J."/>
            <person name="Wang X.J."/>
            <person name="Zhu J.G."/>
            <person name="Ruan X.D."/>
            <person name="Zhao L."/>
            <person name="Wei J.T."/>
            <person name="Ye R.Z."/>
            <person name="Que T.C."/>
            <person name="Du C.H."/>
            <person name="Zhou Y.H."/>
            <person name="Cheng J.X."/>
            <person name="Dai P.F."/>
            <person name="Guo W.B."/>
            <person name="Han X.H."/>
            <person name="Huang E.J."/>
            <person name="Li L.F."/>
            <person name="Wei W."/>
            <person name="Gao Y.C."/>
            <person name="Liu J.Z."/>
            <person name="Shao H.Z."/>
            <person name="Wang X."/>
            <person name="Wang C.C."/>
            <person name="Yang T.C."/>
            <person name="Huo Q.B."/>
            <person name="Li W."/>
            <person name="Chen H.Y."/>
            <person name="Chen S.E."/>
            <person name="Zhou L.G."/>
            <person name="Ni X.B."/>
            <person name="Tian J.H."/>
            <person name="Sheng Y."/>
            <person name="Liu T."/>
            <person name="Pan Y.S."/>
            <person name="Xia L.Y."/>
            <person name="Li J."/>
            <person name="Zhao F."/>
            <person name="Cao W.C."/>
        </authorList>
    </citation>
    <scope>NUCLEOTIDE SEQUENCE</scope>
    <source>
        <strain evidence="2">Rmic-2018</strain>
    </source>
</reference>
<name>A0A9J6DEH4_RHIMP</name>
<feature type="compositionally biased region" description="Basic residues" evidence="1">
    <location>
        <begin position="196"/>
        <end position="209"/>
    </location>
</feature>
<feature type="region of interest" description="Disordered" evidence="1">
    <location>
        <begin position="196"/>
        <end position="218"/>
    </location>
</feature>
<comment type="caution">
    <text evidence="2">The sequence shown here is derived from an EMBL/GenBank/DDBJ whole genome shotgun (WGS) entry which is preliminary data.</text>
</comment>
<evidence type="ECO:0000313" key="3">
    <source>
        <dbReference type="Proteomes" id="UP000821866"/>
    </source>
</evidence>